<dbReference type="PANTHER" id="PTHR12728:SF0">
    <property type="entry name" value="RIBOSOME PRODUCTION FACTOR 2 HOMOLOG"/>
    <property type="match status" value="1"/>
</dbReference>
<evidence type="ECO:0000313" key="6">
    <source>
        <dbReference type="EMBL" id="GMM49077.1"/>
    </source>
</evidence>
<evidence type="ECO:0000256" key="1">
    <source>
        <dbReference type="ARBA" id="ARBA00004604"/>
    </source>
</evidence>
<sequence>MLRTAKPKNARSKRALDKRASKIIENGKRALFVPGSTCNKFLHDLMVDLEALKKPDSVRFQRKNEIRPFEDSSSLEFFSEKNDTSLIVVGTHSKKRPNCLTFCRMFNYQLFDMIELKVVSAKLIQDFHKRTFDVGMKPLLVFNGALFDEDPVYKHIKSLFLDFFRGQEQSLLDPSALQHVITITAEDPDPKQKNLDDENKAKSLIRFRCYLLKTETSTTPKQPRVELDEIGPRIDFAVGREQIPNPDMEKQAYKVARQVEKTKKNVEMDFMGDKLGRIHVGKQDLNELQTRKMKGLKRKYDVIDEEKAEQQDDVEYDEIDEADEAYELDGDSFTEFE</sequence>
<evidence type="ECO:0000256" key="2">
    <source>
        <dbReference type="ARBA" id="ARBA00010782"/>
    </source>
</evidence>
<dbReference type="GO" id="GO:0019843">
    <property type="term" value="F:rRNA binding"/>
    <property type="evidence" value="ECO:0007669"/>
    <property type="project" value="UniProtKB-UniRule"/>
</dbReference>
<dbReference type="SMART" id="SM00879">
    <property type="entry name" value="Brix"/>
    <property type="match status" value="1"/>
</dbReference>
<dbReference type="Pfam" id="PF04427">
    <property type="entry name" value="Brix"/>
    <property type="match status" value="1"/>
</dbReference>
<dbReference type="InterPro" id="IPR039770">
    <property type="entry name" value="Rpf2"/>
</dbReference>
<evidence type="ECO:0000256" key="4">
    <source>
        <dbReference type="RuleBase" id="RU367086"/>
    </source>
</evidence>
<dbReference type="GO" id="GO:0005730">
    <property type="term" value="C:nucleolus"/>
    <property type="evidence" value="ECO:0007669"/>
    <property type="project" value="UniProtKB-SubCell"/>
</dbReference>
<organism evidence="6 7">
    <name type="scientific">Starmerella bacillaris</name>
    <name type="common">Yeast</name>
    <name type="synonym">Candida zemplinina</name>
    <dbReference type="NCBI Taxonomy" id="1247836"/>
    <lineage>
        <taxon>Eukaryota</taxon>
        <taxon>Fungi</taxon>
        <taxon>Dikarya</taxon>
        <taxon>Ascomycota</taxon>
        <taxon>Saccharomycotina</taxon>
        <taxon>Dipodascomycetes</taxon>
        <taxon>Dipodascales</taxon>
        <taxon>Trichomonascaceae</taxon>
        <taxon>Starmerella</taxon>
    </lineage>
</organism>
<dbReference type="Proteomes" id="UP001362899">
    <property type="component" value="Unassembled WGS sequence"/>
</dbReference>
<comment type="similarity">
    <text evidence="2 4">Belongs to the RPF2 family.</text>
</comment>
<evidence type="ECO:0000313" key="7">
    <source>
        <dbReference type="Proteomes" id="UP001362899"/>
    </source>
</evidence>
<evidence type="ECO:0000256" key="3">
    <source>
        <dbReference type="ARBA" id="ARBA00023242"/>
    </source>
</evidence>
<feature type="domain" description="Brix" evidence="5">
    <location>
        <begin position="28"/>
        <end position="247"/>
    </location>
</feature>
<comment type="caution">
    <text evidence="6">The sequence shown here is derived from an EMBL/GenBank/DDBJ whole genome shotgun (WGS) entry which is preliminary data.</text>
</comment>
<protein>
    <recommendedName>
        <fullName evidence="4">Ribosome production factor 2 homolog</fullName>
    </recommendedName>
    <alternativeName>
        <fullName evidence="4">Ribosome biogenesis protein RPF2 homolog</fullName>
    </alternativeName>
</protein>
<dbReference type="GO" id="GO:0000027">
    <property type="term" value="P:ribosomal large subunit assembly"/>
    <property type="evidence" value="ECO:0007669"/>
    <property type="project" value="InterPro"/>
</dbReference>
<dbReference type="EMBL" id="BTGC01000001">
    <property type="protein sequence ID" value="GMM49077.1"/>
    <property type="molecule type" value="Genomic_DNA"/>
</dbReference>
<dbReference type="GO" id="GO:0000463">
    <property type="term" value="P:maturation of LSU-rRNA from tricistronic rRNA transcript (SSU-rRNA, 5.8S rRNA, LSU-rRNA)"/>
    <property type="evidence" value="ECO:0007669"/>
    <property type="project" value="TreeGrafter"/>
</dbReference>
<evidence type="ECO:0000259" key="5">
    <source>
        <dbReference type="PROSITE" id="PS50833"/>
    </source>
</evidence>
<name>A0AAV5RD92_STABA</name>
<dbReference type="AlphaFoldDB" id="A0AAV5RD92"/>
<comment type="subcellular location">
    <subcellularLocation>
        <location evidence="1 4">Nucleus</location>
        <location evidence="1 4">Nucleolus</location>
    </subcellularLocation>
</comment>
<proteinExistence type="inferred from homology"/>
<keyword evidence="3 4" id="KW-0539">Nucleus</keyword>
<dbReference type="InterPro" id="IPR007109">
    <property type="entry name" value="Brix"/>
</dbReference>
<accession>A0AAV5RD92</accession>
<keyword evidence="7" id="KW-1185">Reference proteome</keyword>
<dbReference type="PROSITE" id="PS50833">
    <property type="entry name" value="BRIX"/>
    <property type="match status" value="1"/>
</dbReference>
<dbReference type="PANTHER" id="PTHR12728">
    <property type="entry name" value="BRIX DOMAIN CONTAINING PROTEIN"/>
    <property type="match status" value="1"/>
</dbReference>
<gene>
    <name evidence="6" type="ORF">DASB73_000350</name>
</gene>
<reference evidence="6 7" key="1">
    <citation type="journal article" date="2023" name="Elife">
        <title>Identification of key yeast species and microbe-microbe interactions impacting larval growth of Drosophila in the wild.</title>
        <authorList>
            <person name="Mure A."/>
            <person name="Sugiura Y."/>
            <person name="Maeda R."/>
            <person name="Honda K."/>
            <person name="Sakurai N."/>
            <person name="Takahashi Y."/>
            <person name="Watada M."/>
            <person name="Katoh T."/>
            <person name="Gotoh A."/>
            <person name="Gotoh Y."/>
            <person name="Taniguchi I."/>
            <person name="Nakamura K."/>
            <person name="Hayashi T."/>
            <person name="Katayama T."/>
            <person name="Uemura T."/>
            <person name="Hattori Y."/>
        </authorList>
    </citation>
    <scope>NUCLEOTIDE SEQUENCE [LARGE SCALE GENOMIC DNA]</scope>
    <source>
        <strain evidence="6 7">SB-73</strain>
    </source>
</reference>